<reference evidence="8" key="1">
    <citation type="submission" date="2023-03" db="EMBL/GenBank/DDBJ databases">
        <title>Massive genome expansion in bonnet fungi (Mycena s.s.) driven by repeated elements and novel gene families across ecological guilds.</title>
        <authorList>
            <consortium name="Lawrence Berkeley National Laboratory"/>
            <person name="Harder C.B."/>
            <person name="Miyauchi S."/>
            <person name="Viragh M."/>
            <person name="Kuo A."/>
            <person name="Thoen E."/>
            <person name="Andreopoulos B."/>
            <person name="Lu D."/>
            <person name="Skrede I."/>
            <person name="Drula E."/>
            <person name="Henrissat B."/>
            <person name="Morin E."/>
            <person name="Kohler A."/>
            <person name="Barry K."/>
            <person name="LaButti K."/>
            <person name="Morin E."/>
            <person name="Salamov A."/>
            <person name="Lipzen A."/>
            <person name="Mereny Z."/>
            <person name="Hegedus B."/>
            <person name="Baldrian P."/>
            <person name="Stursova M."/>
            <person name="Weitz H."/>
            <person name="Taylor A."/>
            <person name="Grigoriev I.V."/>
            <person name="Nagy L.G."/>
            <person name="Martin F."/>
            <person name="Kauserud H."/>
        </authorList>
    </citation>
    <scope>NUCLEOTIDE SEQUENCE</scope>
    <source>
        <strain evidence="8">CBHHK200</strain>
    </source>
</reference>
<evidence type="ECO:0000259" key="7">
    <source>
        <dbReference type="Pfam" id="PF24883"/>
    </source>
</evidence>
<protein>
    <submittedName>
        <fullName evidence="8">Ankyrin repeat domain-containing protein</fullName>
    </submittedName>
</protein>
<feature type="domain" description="Nephrocystin 3-like N-terminal" evidence="7">
    <location>
        <begin position="98"/>
        <end position="258"/>
    </location>
</feature>
<feature type="repeat" description="ANK" evidence="3">
    <location>
        <begin position="945"/>
        <end position="977"/>
    </location>
</feature>
<feature type="repeat" description="ANK" evidence="3">
    <location>
        <begin position="849"/>
        <end position="878"/>
    </location>
</feature>
<accession>A0AAD6S6H4</accession>
<feature type="repeat" description="ANK" evidence="3">
    <location>
        <begin position="882"/>
        <end position="911"/>
    </location>
</feature>
<dbReference type="PANTHER" id="PTHR24171:SF10">
    <property type="entry name" value="ANKYRIN REPEAT DOMAIN-CONTAINING PROTEIN 29-LIKE"/>
    <property type="match status" value="1"/>
</dbReference>
<dbReference type="Pfam" id="PF22939">
    <property type="entry name" value="WHD_GPIID"/>
    <property type="match status" value="1"/>
</dbReference>
<evidence type="ECO:0000256" key="1">
    <source>
        <dbReference type="ARBA" id="ARBA00022737"/>
    </source>
</evidence>
<feature type="repeat" description="ANK" evidence="3">
    <location>
        <begin position="638"/>
        <end position="667"/>
    </location>
</feature>
<proteinExistence type="predicted"/>
<dbReference type="Gene3D" id="1.25.40.20">
    <property type="entry name" value="Ankyrin repeat-containing domain"/>
    <property type="match status" value="2"/>
</dbReference>
<dbReference type="EMBL" id="JARJCM010000252">
    <property type="protein sequence ID" value="KAJ7020740.1"/>
    <property type="molecule type" value="Genomic_DNA"/>
</dbReference>
<dbReference type="Pfam" id="PF12796">
    <property type="entry name" value="Ank_2"/>
    <property type="match status" value="3"/>
</dbReference>
<dbReference type="InterPro" id="IPR054471">
    <property type="entry name" value="GPIID_WHD"/>
</dbReference>
<dbReference type="InterPro" id="IPR027417">
    <property type="entry name" value="P-loop_NTPase"/>
</dbReference>
<feature type="repeat" description="ANK" evidence="3">
    <location>
        <begin position="813"/>
        <end position="845"/>
    </location>
</feature>
<evidence type="ECO:0000256" key="2">
    <source>
        <dbReference type="ARBA" id="ARBA00023043"/>
    </source>
</evidence>
<dbReference type="Gene3D" id="3.40.50.300">
    <property type="entry name" value="P-loop containing nucleotide triphosphate hydrolases"/>
    <property type="match status" value="1"/>
</dbReference>
<dbReference type="SUPFAM" id="SSF52540">
    <property type="entry name" value="P-loop containing nucleoside triphosphate hydrolases"/>
    <property type="match status" value="1"/>
</dbReference>
<gene>
    <name evidence="8" type="ORF">C8F04DRAFT_1241765</name>
</gene>
<evidence type="ECO:0000256" key="3">
    <source>
        <dbReference type="PROSITE-ProRule" id="PRU00023"/>
    </source>
</evidence>
<keyword evidence="9" id="KW-1185">Reference proteome</keyword>
<dbReference type="PROSITE" id="PS50297">
    <property type="entry name" value="ANK_REP_REGION"/>
    <property type="match status" value="10"/>
</dbReference>
<evidence type="ECO:0000313" key="9">
    <source>
        <dbReference type="Proteomes" id="UP001218188"/>
    </source>
</evidence>
<feature type="repeat" description="ANK" evidence="3">
    <location>
        <begin position="569"/>
        <end position="601"/>
    </location>
</feature>
<keyword evidence="5" id="KW-0732">Signal</keyword>
<feature type="chain" id="PRO_5042010701" evidence="5">
    <location>
        <begin position="17"/>
        <end position="1016"/>
    </location>
</feature>
<name>A0AAD6S6H4_9AGAR</name>
<feature type="repeat" description="ANK" evidence="3">
    <location>
        <begin position="714"/>
        <end position="746"/>
    </location>
</feature>
<dbReference type="SUPFAM" id="SSF48403">
    <property type="entry name" value="Ankyrin repeat"/>
    <property type="match status" value="2"/>
</dbReference>
<organism evidence="8 9">
    <name type="scientific">Mycena alexandri</name>
    <dbReference type="NCBI Taxonomy" id="1745969"/>
    <lineage>
        <taxon>Eukaryota</taxon>
        <taxon>Fungi</taxon>
        <taxon>Dikarya</taxon>
        <taxon>Basidiomycota</taxon>
        <taxon>Agaricomycotina</taxon>
        <taxon>Agaricomycetes</taxon>
        <taxon>Agaricomycetidae</taxon>
        <taxon>Agaricales</taxon>
        <taxon>Marasmiineae</taxon>
        <taxon>Mycenaceae</taxon>
        <taxon>Mycena</taxon>
    </lineage>
</organism>
<feature type="signal peptide" evidence="5">
    <location>
        <begin position="1"/>
        <end position="16"/>
    </location>
</feature>
<feature type="repeat" description="ANK" evidence="3">
    <location>
        <begin position="912"/>
        <end position="944"/>
    </location>
</feature>
<keyword evidence="2 3" id="KW-0040">ANK repeat</keyword>
<feature type="repeat" description="ANK" evidence="3">
    <location>
        <begin position="602"/>
        <end position="634"/>
    </location>
</feature>
<feature type="repeat" description="ANK" evidence="3">
    <location>
        <begin position="780"/>
        <end position="812"/>
    </location>
</feature>
<dbReference type="Pfam" id="PF00023">
    <property type="entry name" value="Ank"/>
    <property type="match status" value="2"/>
</dbReference>
<feature type="repeat" description="ANK" evidence="3">
    <location>
        <begin position="747"/>
        <end position="779"/>
    </location>
</feature>
<evidence type="ECO:0000259" key="6">
    <source>
        <dbReference type="Pfam" id="PF22939"/>
    </source>
</evidence>
<feature type="domain" description="GPI inositol-deacylase winged helix" evidence="6">
    <location>
        <begin position="367"/>
        <end position="448"/>
    </location>
</feature>
<dbReference type="PANTHER" id="PTHR24171">
    <property type="entry name" value="ANKYRIN REPEAT DOMAIN-CONTAINING PROTEIN 39-RELATED"/>
    <property type="match status" value="1"/>
</dbReference>
<dbReference type="InterPro" id="IPR056884">
    <property type="entry name" value="NPHP3-like_N"/>
</dbReference>
<feature type="repeat" description="ANK" evidence="3">
    <location>
        <begin position="668"/>
        <end position="700"/>
    </location>
</feature>
<dbReference type="PROSITE" id="PS50088">
    <property type="entry name" value="ANK_REPEAT"/>
    <property type="match status" value="12"/>
</dbReference>
<dbReference type="SMART" id="SM00248">
    <property type="entry name" value="ANK"/>
    <property type="match status" value="13"/>
</dbReference>
<feature type="region of interest" description="Disordered" evidence="4">
    <location>
        <begin position="26"/>
        <end position="48"/>
    </location>
</feature>
<dbReference type="InterPro" id="IPR036770">
    <property type="entry name" value="Ankyrin_rpt-contain_sf"/>
</dbReference>
<dbReference type="AlphaFoldDB" id="A0AAD6S6H4"/>
<evidence type="ECO:0000256" key="4">
    <source>
        <dbReference type="SAM" id="MobiDB-lite"/>
    </source>
</evidence>
<sequence>MLYILILLSVIYLGISQRRPNLNVHGGTGGAGGQSGEQGGGGGTGEGPIVNVGPVTIVKHPGNKEEGMDASRLAFLDWFSPINFFLRHADISQVREKGTGRWLLAANVFQQWKSQFGRTLWCRGIPGAGKTILVSMVVDYLSAECQNTQDIGVACIYLNYKEADNQTPSKLLAGLWRQLVLNRDIGSDVKKLYQQHREKGTAPSLEEVASVLSASLKEFSKVFLIIDAMDEYPEFQQHVLLKYLAAMGSNVNLMITSRQNISPQAFSFENLQTLDIHATKEDLESYIDAQINFSPCLTEHIEEKPELREDIHAKIIGAVDGMFLLAKLHLESLSTKNTIKAVREALKELPKDLHDSYDIAMQRIDAQSKEDRRMARSTITWVVNAKRPLTVEELQVALAVEPGTQQLDKENFTTIKRILSVCAGLVIVDEQLSVVRLVHYTTQEYLDSIQAQQFPDAQMEITCTLLTFLAFDGYPDSFRDLRYLPPLAEYSQYCLAHATGQPEVQLREILLKFLGEAFRWNNIMKVWDSIPWNYSYRPLQPSALWIAVAANLVETTNFLLAGPPLPQHSMDPELIVASYYGHKKIVRILLDKGTDVNTAGGEYGSSLQAAAAGGHTEIVRILLEKGADINTAGGWYGSSLQAAAAKGHTDIVSILLDKGADVNAAGGRYGSSLQAAAAGGYTEIVSILLGKGADVNAAASFLTRALTSMQQGGEYGSALQAAADGGRTDIVSILLDKGADINATGGEYGSSLQAAAAGGYTGIVSILLAKGADINAAGGEYGSALRAAAAEGHTDIVGILLDKGADVNATGGEYGSSLQAAAAGGYPDIVSILLAKGADINAAGGPYGSSLQAAAARGDTNIFSILLDKGADVNATGGFYGSSLQAAATEGHTNIVGILLDKGADINAAGGRHGSSLQAAAAGGHTNIVGILLDKGADVNAAGGRCGSSLQAAAAGGYTDIVRILLDKGANVNAAGGQYGSSLQAANARGHTDIVSILLKRGARLPVPAENERDAQ</sequence>
<comment type="caution">
    <text evidence="8">The sequence shown here is derived from an EMBL/GenBank/DDBJ whole genome shotgun (WGS) entry which is preliminary data.</text>
</comment>
<keyword evidence="1" id="KW-0677">Repeat</keyword>
<dbReference type="Proteomes" id="UP001218188">
    <property type="component" value="Unassembled WGS sequence"/>
</dbReference>
<evidence type="ECO:0000313" key="8">
    <source>
        <dbReference type="EMBL" id="KAJ7020740.1"/>
    </source>
</evidence>
<dbReference type="Pfam" id="PF24883">
    <property type="entry name" value="NPHP3_N"/>
    <property type="match status" value="1"/>
</dbReference>
<dbReference type="InterPro" id="IPR002110">
    <property type="entry name" value="Ankyrin_rpt"/>
</dbReference>
<feature type="compositionally biased region" description="Gly residues" evidence="4">
    <location>
        <begin position="26"/>
        <end position="46"/>
    </location>
</feature>
<evidence type="ECO:0000256" key="5">
    <source>
        <dbReference type="SAM" id="SignalP"/>
    </source>
</evidence>